<dbReference type="InterPro" id="IPR037951">
    <property type="entry name" value="MopB_CT_YdeP"/>
</dbReference>
<dbReference type="SUPFAM" id="SSF53706">
    <property type="entry name" value="Formate dehydrogenase/DMSO reductase, domains 1-3"/>
    <property type="match status" value="1"/>
</dbReference>
<sequence length="750" mass="81352">MRKVKQGGGWPAVWYTLRKAREAGGLLRFWRAMRSRNACKTCALGMGGQSGGMVNELGHFPEVCKKSMQAMAADMQGAIKPDFWRRFGLREMRAMSPRELEHAGRLTEPMLHEPGQPGYRPIAWEDALGRIAAKLAEVTPQESFWYFSGRSSNEAGFLLQTFARLYGTNNVNNCSYYCHQASGVGLTSVTGSGTATLTLEDLDQSDLVFVIGGNPASNHPRLMRTLMDLRRRGDKVVVVNPLVETGMVRFAVPSDVRSLLFGSEIASRYVQPHIGGDLAMLTGIAKQIVELGAHDEGFLTSCCSGWEALRGKLAATSWEEILAKSGVTRDEIDQMAADYAAAKRVVFSWTMGITHQTHGVESVQAIANLALLRGMVGRPGAGLLPIRGHSNVQGMGSIGVTPVLKQAIFDRLESHFAVKLPTEPGRDTMDCIVGAERGELKVGFCLGGNLYGSNPDSAYAAQAMSQLEQVVYLSTTLNTGHAHGVGKETLILPVLARDEEPYATTQESMFNYVRLSDGGPRRLDGPRGEVEVIADIAARVTKLLSDKSAPQTGGLAAIDWDSMRDTGAIRAAIAKIVPGFDAIAKIDATKQEFQIDGRTFHTPRFATPDGRANLQTHALPELRGAGEGELRLMTIRSEGQFNTVVYEEHDLYRGVERRDVILMHPDDIGRFGVSAGGKVTVGGPAGRMQHITVVAHPEIRAGNAAMYFPEANALISRQLDPRSKTPAFKCVVVRVTPQEQVPGADLIASV</sequence>
<dbReference type="InterPro" id="IPR006656">
    <property type="entry name" value="Mopterin_OxRdtase"/>
</dbReference>
<protein>
    <submittedName>
        <fullName evidence="6">Formate dehydrogenase H</fullName>
        <ecNumber evidence="6">1.17.99.7</ecNumber>
    </submittedName>
</protein>
<dbReference type="Pfam" id="PF01568">
    <property type="entry name" value="Molydop_binding"/>
    <property type="match status" value="1"/>
</dbReference>
<reference evidence="6 7" key="1">
    <citation type="submission" date="2019-02" db="EMBL/GenBank/DDBJ databases">
        <title>Deep-cultivation of Planctomycetes and their phenomic and genomic characterization uncovers novel biology.</title>
        <authorList>
            <person name="Wiegand S."/>
            <person name="Jogler M."/>
            <person name="Boedeker C."/>
            <person name="Pinto D."/>
            <person name="Vollmers J."/>
            <person name="Rivas-Marin E."/>
            <person name="Kohn T."/>
            <person name="Peeters S.H."/>
            <person name="Heuer A."/>
            <person name="Rast P."/>
            <person name="Oberbeckmann S."/>
            <person name="Bunk B."/>
            <person name="Jeske O."/>
            <person name="Meyerdierks A."/>
            <person name="Storesund J.E."/>
            <person name="Kallscheuer N."/>
            <person name="Luecker S."/>
            <person name="Lage O.M."/>
            <person name="Pohl T."/>
            <person name="Merkel B.J."/>
            <person name="Hornburger P."/>
            <person name="Mueller R.-W."/>
            <person name="Bruemmer F."/>
            <person name="Labrenz M."/>
            <person name="Spormann A.M."/>
            <person name="Op Den Camp H."/>
            <person name="Overmann J."/>
            <person name="Amann R."/>
            <person name="Jetten M.S.M."/>
            <person name="Mascher T."/>
            <person name="Medema M.H."/>
            <person name="Devos D.P."/>
            <person name="Kaster A.-K."/>
            <person name="Ovreas L."/>
            <person name="Rohde M."/>
            <person name="Galperin M.Y."/>
            <person name="Jogler C."/>
        </authorList>
    </citation>
    <scope>NUCLEOTIDE SEQUENCE [LARGE SCALE GENOMIC DNA]</scope>
    <source>
        <strain evidence="6 7">Pla123a</strain>
    </source>
</reference>
<dbReference type="GO" id="GO:0043546">
    <property type="term" value="F:molybdopterin cofactor binding"/>
    <property type="evidence" value="ECO:0007669"/>
    <property type="project" value="InterPro"/>
</dbReference>
<dbReference type="Gene3D" id="3.40.50.740">
    <property type="match status" value="1"/>
</dbReference>
<evidence type="ECO:0000256" key="1">
    <source>
        <dbReference type="ARBA" id="ARBA00022723"/>
    </source>
</evidence>
<evidence type="ECO:0000313" key="7">
    <source>
        <dbReference type="Proteomes" id="UP000318478"/>
    </source>
</evidence>
<dbReference type="GO" id="GO:0030151">
    <property type="term" value="F:molybdenum ion binding"/>
    <property type="evidence" value="ECO:0007669"/>
    <property type="project" value="InterPro"/>
</dbReference>
<dbReference type="OrthoDB" id="9805142at2"/>
<evidence type="ECO:0000259" key="5">
    <source>
        <dbReference type="Pfam" id="PF01568"/>
    </source>
</evidence>
<gene>
    <name evidence="6" type="primary">fdhF</name>
    <name evidence="6" type="ORF">Pla123a_26760</name>
</gene>
<keyword evidence="1" id="KW-0479">Metal-binding</keyword>
<feature type="domain" description="Molybdopterin oxidoreductase" evidence="4">
    <location>
        <begin position="105"/>
        <end position="482"/>
    </location>
</feature>
<dbReference type="InterPro" id="IPR010046">
    <property type="entry name" value="Mopterin_OxRdtse_a_bac"/>
</dbReference>
<dbReference type="Proteomes" id="UP000318478">
    <property type="component" value="Unassembled WGS sequence"/>
</dbReference>
<proteinExistence type="predicted"/>
<comment type="caution">
    <text evidence="6">The sequence shown here is derived from an EMBL/GenBank/DDBJ whole genome shotgun (WGS) entry which is preliminary data.</text>
</comment>
<dbReference type="GO" id="GO:0016020">
    <property type="term" value="C:membrane"/>
    <property type="evidence" value="ECO:0007669"/>
    <property type="project" value="TreeGrafter"/>
</dbReference>
<dbReference type="PANTHER" id="PTHR43105:SF4">
    <property type="entry name" value="PROTEIN YDEP"/>
    <property type="match status" value="1"/>
</dbReference>
<evidence type="ECO:0000256" key="2">
    <source>
        <dbReference type="ARBA" id="ARBA00023004"/>
    </source>
</evidence>
<dbReference type="GO" id="GO:0008863">
    <property type="term" value="F:formate dehydrogenase (NAD+) activity"/>
    <property type="evidence" value="ECO:0007669"/>
    <property type="project" value="InterPro"/>
</dbReference>
<dbReference type="PIRSF" id="PIRSF000144">
    <property type="entry name" value="CbbBc"/>
    <property type="match status" value="1"/>
</dbReference>
<dbReference type="GO" id="GO:0045333">
    <property type="term" value="P:cellular respiration"/>
    <property type="evidence" value="ECO:0007669"/>
    <property type="project" value="UniProtKB-ARBA"/>
</dbReference>
<evidence type="ECO:0000313" key="6">
    <source>
        <dbReference type="EMBL" id="TWT75892.1"/>
    </source>
</evidence>
<organism evidence="6 7">
    <name type="scientific">Posidoniimonas polymericola</name>
    <dbReference type="NCBI Taxonomy" id="2528002"/>
    <lineage>
        <taxon>Bacteria</taxon>
        <taxon>Pseudomonadati</taxon>
        <taxon>Planctomycetota</taxon>
        <taxon>Planctomycetia</taxon>
        <taxon>Pirellulales</taxon>
        <taxon>Lacipirellulaceae</taxon>
        <taxon>Posidoniimonas</taxon>
    </lineage>
</organism>
<keyword evidence="7" id="KW-1185">Reference proteome</keyword>
<dbReference type="EC" id="1.17.99.7" evidence="6"/>
<keyword evidence="6" id="KW-0560">Oxidoreductase</keyword>
<dbReference type="InterPro" id="IPR006657">
    <property type="entry name" value="MoPterin_dinucl-bd_dom"/>
</dbReference>
<accession>A0A5C5YLW0</accession>
<keyword evidence="3" id="KW-0411">Iron-sulfur</keyword>
<dbReference type="InterPro" id="IPR009010">
    <property type="entry name" value="Asp_de-COase-like_dom_sf"/>
</dbReference>
<dbReference type="PANTHER" id="PTHR43105">
    <property type="entry name" value="RESPIRATORY NITRATE REDUCTASE"/>
    <property type="match status" value="1"/>
</dbReference>
<feature type="domain" description="Molybdopterin dinucleotide-binding" evidence="5">
    <location>
        <begin position="630"/>
        <end position="730"/>
    </location>
</feature>
<dbReference type="GO" id="GO:0051539">
    <property type="term" value="F:4 iron, 4 sulfur cluster binding"/>
    <property type="evidence" value="ECO:0007669"/>
    <property type="project" value="InterPro"/>
</dbReference>
<keyword evidence="2" id="KW-0408">Iron</keyword>
<dbReference type="CDD" id="cd02787">
    <property type="entry name" value="MopB_CT_ydeP"/>
    <property type="match status" value="1"/>
</dbReference>
<evidence type="ECO:0000256" key="3">
    <source>
        <dbReference type="ARBA" id="ARBA00023014"/>
    </source>
</evidence>
<dbReference type="SUPFAM" id="SSF50692">
    <property type="entry name" value="ADC-like"/>
    <property type="match status" value="1"/>
</dbReference>
<name>A0A5C5YLW0_9BACT</name>
<dbReference type="AlphaFoldDB" id="A0A5C5YLW0"/>
<dbReference type="InterPro" id="IPR050123">
    <property type="entry name" value="Prok_molybdopt-oxidoreductase"/>
</dbReference>
<dbReference type="Pfam" id="PF00384">
    <property type="entry name" value="Molybdopterin"/>
    <property type="match status" value="1"/>
</dbReference>
<dbReference type="EMBL" id="SJPO01000006">
    <property type="protein sequence ID" value="TWT75892.1"/>
    <property type="molecule type" value="Genomic_DNA"/>
</dbReference>
<dbReference type="Gene3D" id="3.40.228.10">
    <property type="entry name" value="Dimethylsulfoxide Reductase, domain 2"/>
    <property type="match status" value="1"/>
</dbReference>
<evidence type="ECO:0000259" key="4">
    <source>
        <dbReference type="Pfam" id="PF00384"/>
    </source>
</evidence>
<dbReference type="NCBIfam" id="TIGR01701">
    <property type="entry name" value="Fdhalpha-like"/>
    <property type="match status" value="1"/>
</dbReference>
<dbReference type="RefSeq" id="WP_146587681.1">
    <property type="nucleotide sequence ID" value="NZ_SJPO01000006.1"/>
</dbReference>
<dbReference type="Gene3D" id="2.40.40.20">
    <property type="match status" value="1"/>
</dbReference>